<dbReference type="RefSeq" id="XP_019030655.1">
    <property type="nucleotide sequence ID" value="XM_019177502.1"/>
</dbReference>
<dbReference type="OrthoDB" id="2558794at2759"/>
<keyword evidence="3" id="KW-1185">Reference proteome</keyword>
<feature type="transmembrane region" description="Helical" evidence="1">
    <location>
        <begin position="54"/>
        <end position="72"/>
    </location>
</feature>
<dbReference type="GeneID" id="30194628"/>
<proteinExistence type="predicted"/>
<reference evidence="2 3" key="1">
    <citation type="submission" date="2016-06" db="EMBL/GenBank/DDBJ databases">
        <title>Evolution of pathogenesis and genome organization in the Tremellales.</title>
        <authorList>
            <person name="Cuomo C."/>
            <person name="Litvintseva A."/>
            <person name="Heitman J."/>
            <person name="Chen Y."/>
            <person name="Sun S."/>
            <person name="Springer D."/>
            <person name="Dromer F."/>
            <person name="Young S."/>
            <person name="Zeng Q."/>
            <person name="Chapman S."/>
            <person name="Gujja S."/>
            <person name="Saif S."/>
            <person name="Birren B."/>
        </authorList>
    </citation>
    <scope>NUCLEOTIDE SEQUENCE [LARGE SCALE GENOMIC DNA]</scope>
    <source>
        <strain evidence="2 3">CBS 7118</strain>
    </source>
</reference>
<evidence type="ECO:0000313" key="2">
    <source>
        <dbReference type="EMBL" id="ODN93550.1"/>
    </source>
</evidence>
<keyword evidence="1" id="KW-0472">Membrane</keyword>
<protein>
    <submittedName>
        <fullName evidence="2">Uncharacterized protein</fullName>
    </submittedName>
</protein>
<sequence>MFARSLLRTASTTMPAARTMVARKVSTAAIPYEQMGITHQMKSFFTQKGVPVDAYPIVFITLFMASAGTFMLSKHIKEDHDHLRWMPRQGGYEFRLPAEKL</sequence>
<comment type="caution">
    <text evidence="2">The sequence shown here is derived from an EMBL/GenBank/DDBJ whole genome shotgun (WGS) entry which is preliminary data.</text>
</comment>
<name>A0A1E3IY52_9TREE</name>
<gene>
    <name evidence="2" type="ORF">L198_05415</name>
</gene>
<evidence type="ECO:0000313" key="3">
    <source>
        <dbReference type="Proteomes" id="UP000094819"/>
    </source>
</evidence>
<organism evidence="2 3">
    <name type="scientific">Cryptococcus wingfieldii CBS 7118</name>
    <dbReference type="NCBI Taxonomy" id="1295528"/>
    <lineage>
        <taxon>Eukaryota</taxon>
        <taxon>Fungi</taxon>
        <taxon>Dikarya</taxon>
        <taxon>Basidiomycota</taxon>
        <taxon>Agaricomycotina</taxon>
        <taxon>Tremellomycetes</taxon>
        <taxon>Tremellales</taxon>
        <taxon>Cryptococcaceae</taxon>
        <taxon>Cryptococcus</taxon>
    </lineage>
</organism>
<dbReference type="Proteomes" id="UP000094819">
    <property type="component" value="Unassembled WGS sequence"/>
</dbReference>
<keyword evidence="1" id="KW-1133">Transmembrane helix</keyword>
<evidence type="ECO:0000256" key="1">
    <source>
        <dbReference type="SAM" id="Phobius"/>
    </source>
</evidence>
<dbReference type="AlphaFoldDB" id="A0A1E3IY52"/>
<dbReference type="EMBL" id="AWGH01000016">
    <property type="protein sequence ID" value="ODN93550.1"/>
    <property type="molecule type" value="Genomic_DNA"/>
</dbReference>
<keyword evidence="1" id="KW-0812">Transmembrane</keyword>
<accession>A0A1E3IY52</accession>